<dbReference type="Gene3D" id="3.20.10.10">
    <property type="entry name" value="D-amino Acid Aminotransferase, subunit A, domain 2"/>
    <property type="match status" value="1"/>
</dbReference>
<dbReference type="GO" id="GO:0000162">
    <property type="term" value="P:L-tryptophan biosynthetic process"/>
    <property type="evidence" value="ECO:0007669"/>
    <property type="project" value="TreeGrafter"/>
</dbReference>
<proteinExistence type="predicted"/>
<dbReference type="Gene3D" id="3.60.120.10">
    <property type="entry name" value="Anthranilate synthase"/>
    <property type="match status" value="1"/>
</dbReference>
<dbReference type="GO" id="GO:0046820">
    <property type="term" value="F:4-amino-4-deoxychorismate synthase activity"/>
    <property type="evidence" value="ECO:0007669"/>
    <property type="project" value="TreeGrafter"/>
</dbReference>
<dbReference type="InterPro" id="IPR005801">
    <property type="entry name" value="ADC_synthase"/>
</dbReference>
<dbReference type="InterPro" id="IPR001544">
    <property type="entry name" value="Aminotrans_IV"/>
</dbReference>
<dbReference type="Gene3D" id="3.30.470.10">
    <property type="match status" value="1"/>
</dbReference>
<dbReference type="InterPro" id="IPR043132">
    <property type="entry name" value="BCAT-like_C"/>
</dbReference>
<dbReference type="SUPFAM" id="SSF56322">
    <property type="entry name" value="ADC synthase"/>
    <property type="match status" value="1"/>
</dbReference>
<dbReference type="RefSeq" id="WP_170183781.1">
    <property type="nucleotide sequence ID" value="NZ_BAAARZ010000050.1"/>
</dbReference>
<dbReference type="PANTHER" id="PTHR11236">
    <property type="entry name" value="AMINOBENZOATE/ANTHRANILATE SYNTHASE"/>
    <property type="match status" value="1"/>
</dbReference>
<dbReference type="PRINTS" id="PR00095">
    <property type="entry name" value="ANTSNTHASEI"/>
</dbReference>
<evidence type="ECO:0000259" key="1">
    <source>
        <dbReference type="Pfam" id="PF00425"/>
    </source>
</evidence>
<dbReference type="EMBL" id="BJNG01000017">
    <property type="protein sequence ID" value="GEC20233.1"/>
    <property type="molecule type" value="Genomic_DNA"/>
</dbReference>
<accession>A0A4Y3WMX2</accession>
<dbReference type="InterPro" id="IPR015890">
    <property type="entry name" value="Chorismate_C"/>
</dbReference>
<dbReference type="InterPro" id="IPR019999">
    <property type="entry name" value="Anth_synth_I-like"/>
</dbReference>
<comment type="caution">
    <text evidence="2">The sequence shown here is derived from an EMBL/GenBank/DDBJ whole genome shotgun (WGS) entry which is preliminary data.</text>
</comment>
<reference evidence="2 3" key="1">
    <citation type="submission" date="2019-06" db="EMBL/GenBank/DDBJ databases">
        <title>Whole genome shotgun sequence of Pseudonocardia hydrocarbonoxydans NBRC 14498.</title>
        <authorList>
            <person name="Hosoyama A."/>
            <person name="Uohara A."/>
            <person name="Ohji S."/>
            <person name="Ichikawa N."/>
        </authorList>
    </citation>
    <scope>NUCLEOTIDE SEQUENCE [LARGE SCALE GENOMIC DNA]</scope>
    <source>
        <strain evidence="2 3">NBRC 14498</strain>
    </source>
</reference>
<dbReference type="PANTHER" id="PTHR11236:SF50">
    <property type="entry name" value="AMINODEOXYCHORISMATE SYNTHASE COMPONENT 1"/>
    <property type="match status" value="1"/>
</dbReference>
<evidence type="ECO:0000313" key="2">
    <source>
        <dbReference type="EMBL" id="GEC20233.1"/>
    </source>
</evidence>
<dbReference type="Proteomes" id="UP000320338">
    <property type="component" value="Unassembled WGS sequence"/>
</dbReference>
<dbReference type="SUPFAM" id="SSF56752">
    <property type="entry name" value="D-aminoacid aminotransferase-like PLP-dependent enzymes"/>
    <property type="match status" value="1"/>
</dbReference>
<dbReference type="Pfam" id="PF01063">
    <property type="entry name" value="Aminotran_4"/>
    <property type="match status" value="1"/>
</dbReference>
<dbReference type="AlphaFoldDB" id="A0A4Y3WMX2"/>
<protein>
    <recommendedName>
        <fullName evidence="1">Chorismate-utilising enzyme C-terminal domain-containing protein</fullName>
    </recommendedName>
</protein>
<dbReference type="InterPro" id="IPR036038">
    <property type="entry name" value="Aminotransferase-like"/>
</dbReference>
<gene>
    <name evidence="2" type="ORF">PHY01_25160</name>
</gene>
<evidence type="ECO:0000313" key="3">
    <source>
        <dbReference type="Proteomes" id="UP000320338"/>
    </source>
</evidence>
<name>A0A4Y3WMX2_9PSEU</name>
<feature type="domain" description="Chorismate-utilising enzyme C-terminal" evidence="1">
    <location>
        <begin position="151"/>
        <end position="402"/>
    </location>
</feature>
<keyword evidence="3" id="KW-1185">Reference proteome</keyword>
<dbReference type="InterPro" id="IPR043131">
    <property type="entry name" value="BCAT-like_N"/>
</dbReference>
<sequence length="656" mass="69051">MTGTGRARLYVVPLDLPDLRVGEAARRLAHRGRVTAWAGDWSTGGLLTCDPVAASGFPALPEVEPDPAWPDAVGGGWFGYRTFTGDDSWAFHRDVLRTDGTRWWYEALLGGGFDAAAARRRAADLAADLRRPATLAPARLEVTAYPDAAAHVVAVERCGQAIRRGEIYQANIACHVEGRLHGSPHDAWARLVEAYAPARAALVADPVLTAVGASPELFLRRRGRTVETAPIKGTRPRTGGPADDAERARLAGSAKDAAENVMIVDLMRNDLARVCSDVTVPRLLEIEPHPGVWHLVSTVRGTLERDDAARNDTALLAATFPPGSVTGTPKIRAVELITELETGPRGLLTGAMGYLSPLAGVELSVAIRTLEVGPGGAARLGVGGGVTVDSTPVQEWAECATKAAPVLTVLGAAPWPGGPGDSPLADPAEGLFETVLVLDGRPRRLAEHVRRLESSFTECYGRPLGADVAAAVTAHRCPGTARVRVDADPDGRLHVTAAPFEPVPLCAQPGVDLVVHRLGPAGAPRHKFADRRWVADVEAGLPPGVAALLVDDRGLLLESTRSCVAVVLDGRVTTPPLDGRILPGTARRALLDVLDAAGLPYDLRAPGLAELAGADGMFLLNALRGVQWVRSAPGAAWAAPDPVTVRAARLLDADRG</sequence>
<dbReference type="Pfam" id="PF00425">
    <property type="entry name" value="Chorismate_bind"/>
    <property type="match status" value="1"/>
</dbReference>
<organism evidence="2 3">
    <name type="scientific">Pseudonocardia hydrocarbonoxydans</name>
    <dbReference type="NCBI Taxonomy" id="76726"/>
    <lineage>
        <taxon>Bacteria</taxon>
        <taxon>Bacillati</taxon>
        <taxon>Actinomycetota</taxon>
        <taxon>Actinomycetes</taxon>
        <taxon>Pseudonocardiales</taxon>
        <taxon>Pseudonocardiaceae</taxon>
        <taxon>Pseudonocardia</taxon>
    </lineage>
</organism>